<proteinExistence type="predicted"/>
<evidence type="ECO:0000256" key="1">
    <source>
        <dbReference type="SAM" id="SignalP"/>
    </source>
</evidence>
<dbReference type="OrthoDB" id="2504536at2759"/>
<dbReference type="HOGENOM" id="CLU_434797_0_0_1"/>
<dbReference type="GeneID" id="18922802"/>
<organism evidence="3">
    <name type="scientific">Melampsora larici-populina (strain 98AG31 / pathotype 3-4-7)</name>
    <name type="common">Poplar leaf rust fungus</name>
    <dbReference type="NCBI Taxonomy" id="747676"/>
    <lineage>
        <taxon>Eukaryota</taxon>
        <taxon>Fungi</taxon>
        <taxon>Dikarya</taxon>
        <taxon>Basidiomycota</taxon>
        <taxon>Pucciniomycotina</taxon>
        <taxon>Pucciniomycetes</taxon>
        <taxon>Pucciniales</taxon>
        <taxon>Melampsoraceae</taxon>
        <taxon>Melampsora</taxon>
    </lineage>
</organism>
<keyword evidence="1" id="KW-0732">Signal</keyword>
<evidence type="ECO:0000313" key="3">
    <source>
        <dbReference type="Proteomes" id="UP000001072"/>
    </source>
</evidence>
<sequence>MFQNLFHYVLIATTLSTLKVSGVDGALARRNIALNGKISDIGQRIFEKSGMSEISEEEKLNIANEGWNRFQATLSDYDWDRSKVEKGQGSDHKKLKKAALKRKKGYITFEDGENDDHLHNIMACLYDNRIPEMIVIHGGNGELRHATYKWFWDAAHKLTGCDVPELLLGEKGTEEPSVFDSVEGMGGLEETYRQQLVANPMGAEKRKAIAQQTYKKVANHISKLDRVLIGLKTAPTDLMNVINLMNKVDPEKAKEKMFVVWSCPGAFSLNHKEFPLLARFNFYRNSQASDNLLKSGVNMVLTGNDLYATRVRGFVDAEFAEKMSTIDPKWIGIEGFEGLKDLSDKAPEGSIFGLYRTVQETFQARKVVYGERYLTYVIKPVRDWLEKLRLNPQEIETEKIERPGPDLKKSDLMSGEEIEDKLQRYEQEFGGKLKSILQDKNGHQKFTQEIEEMKKAMDDLDHREGHLVRRWKPFADNKHYLEGCTADPHLEFILNPNMRKSSVKEVIPVEVRRENPDRPGLLTIKVKKGSNCWVASDLDSTDFRNMYQGMINLFAEHKDGKLELPSIEIYKGAQSRKQGEPFSV</sequence>
<keyword evidence="3" id="KW-1185">Reference proteome</keyword>
<evidence type="ECO:0000313" key="2">
    <source>
        <dbReference type="EMBL" id="EGG07069.1"/>
    </source>
</evidence>
<name>F4RKC4_MELLP</name>
<dbReference type="Proteomes" id="UP000001072">
    <property type="component" value="Unassembled WGS sequence"/>
</dbReference>
<feature type="signal peptide" evidence="1">
    <location>
        <begin position="1"/>
        <end position="25"/>
    </location>
</feature>
<dbReference type="InParanoid" id="F4RKC4"/>
<protein>
    <recommendedName>
        <fullName evidence="4">Secreted protein</fullName>
    </recommendedName>
</protein>
<feature type="chain" id="PRO_5003317711" description="Secreted protein" evidence="1">
    <location>
        <begin position="26"/>
        <end position="584"/>
    </location>
</feature>
<accession>F4RKC4</accession>
<reference evidence="3" key="1">
    <citation type="journal article" date="2011" name="Proc. Natl. Acad. Sci. U.S.A.">
        <title>Obligate biotrophy features unraveled by the genomic analysis of rust fungi.</title>
        <authorList>
            <person name="Duplessis S."/>
            <person name="Cuomo C.A."/>
            <person name="Lin Y.-C."/>
            <person name="Aerts A."/>
            <person name="Tisserant E."/>
            <person name="Veneault-Fourrey C."/>
            <person name="Joly D.L."/>
            <person name="Hacquard S."/>
            <person name="Amselem J."/>
            <person name="Cantarel B.L."/>
            <person name="Chiu R."/>
            <person name="Coutinho P.M."/>
            <person name="Feau N."/>
            <person name="Field M."/>
            <person name="Frey P."/>
            <person name="Gelhaye E."/>
            <person name="Goldberg J."/>
            <person name="Grabherr M.G."/>
            <person name="Kodira C.D."/>
            <person name="Kohler A."/>
            <person name="Kuees U."/>
            <person name="Lindquist E.A."/>
            <person name="Lucas S.M."/>
            <person name="Mago R."/>
            <person name="Mauceli E."/>
            <person name="Morin E."/>
            <person name="Murat C."/>
            <person name="Pangilinan J.L."/>
            <person name="Park R."/>
            <person name="Pearson M."/>
            <person name="Quesneville H."/>
            <person name="Rouhier N."/>
            <person name="Sakthikumar S."/>
            <person name="Salamov A.A."/>
            <person name="Schmutz J."/>
            <person name="Selles B."/>
            <person name="Shapiro H."/>
            <person name="Tanguay P."/>
            <person name="Tuskan G.A."/>
            <person name="Henrissat B."/>
            <person name="Van de Peer Y."/>
            <person name="Rouze P."/>
            <person name="Ellis J.G."/>
            <person name="Dodds P.N."/>
            <person name="Schein J.E."/>
            <person name="Zhong S."/>
            <person name="Hamelin R.C."/>
            <person name="Grigoriev I.V."/>
            <person name="Szabo L.J."/>
            <person name="Martin F."/>
        </authorList>
    </citation>
    <scope>NUCLEOTIDE SEQUENCE [LARGE SCALE GENOMIC DNA]</scope>
    <source>
        <strain evidence="3">98AG31 / pathotype 3-4-7</strain>
    </source>
</reference>
<gene>
    <name evidence="2" type="ORF">MELLADRAFT_106088</name>
</gene>
<dbReference type="AlphaFoldDB" id="F4RKC4"/>
<dbReference type="EMBL" id="GL883105">
    <property type="protein sequence ID" value="EGG07069.1"/>
    <property type="molecule type" value="Genomic_DNA"/>
</dbReference>
<evidence type="ECO:0008006" key="4">
    <source>
        <dbReference type="Google" id="ProtNLM"/>
    </source>
</evidence>
<dbReference type="KEGG" id="mlr:MELLADRAFT_106088"/>
<dbReference type="RefSeq" id="XP_007409511.1">
    <property type="nucleotide sequence ID" value="XM_007409449.1"/>
</dbReference>
<dbReference type="VEuPathDB" id="FungiDB:MELLADRAFT_106088"/>